<dbReference type="AlphaFoldDB" id="A0A8J3M8J8"/>
<dbReference type="Gene3D" id="3.40.50.300">
    <property type="entry name" value="P-loop containing nucleotide triphosphate hydrolases"/>
    <property type="match status" value="1"/>
</dbReference>
<feature type="region of interest" description="Disordered" evidence="3">
    <location>
        <begin position="273"/>
        <end position="306"/>
    </location>
</feature>
<sequence length="1095" mass="117436">MQGVTLETGVSFAVLGPLEVREDGRLIEIGGQRLRALLTLLLLDTGRTVPTDALVAGVWDDRPPNGVGNALQALVSRLRATIDRALVVADPSGYRLLVPPDQVDVHRFTRLAREGGRALETGDPGLAVRALTEALRLWRGAPLTDLPAGGVEVARLEEIRVAATEDRIDAELRLGRHPEAVSELSRLIAAHPLRERLRGLLMRALYGSGRQVEALAAYEDARAAFAERLGADPSPALAELHLSILRGSALPGDHVALPGDGFALAGDRAGLPGDGSEVRGIEGPGQVPPPPHEPGRPFAAPSPPARKGNLRARLTSFVGREGDVEQAGELLARNRLVTLLGPGGAGKTRLAVESAEAFAPYAPDGVWLVELASVADPAQVPRAFLAALGLRDMGLMPVRSSAGPATDSDATDRLVTALAGRSLLIVLDNCEHLVHAAAILADRLLADCPGVRILVTSREPLGITGEVLWPVQPLGLDHAVRLFADRAAAARPGYRAQDDRLAVERICRGLDGMPLAIELAAARLRTLSAERIADRLSDRFRLLTSGSRTAMPRHQTLRAVVEWSWDLLDDEERTLAARLSVFAGGGTLESAEEVCRGDLDVLGRLVDKSLVVFDGGRYGMLETVRAYAADRLAETGHEREIRMAHARFFAEMAETADPHLRRAEQVEWLPRLWAEHDNLTSALLWATEQGEADVALTLVGNLGWYWWLVGQRREGAQRAEEVLRMVAGPDSGGDPVKVALAHAVLGLTWAAADLQWDRAKESLKTAIRLLRDHPAPVSQHPMAAMAAPILALLLSSDFEANARLEDLFGHPDPWVVAAAYMFRGNMAFNSGRVAEGEADLRASLELFREVGDRWGMGNALASLAEAGTMRGSDEAIEILREAIALVDEVGAVEDTPYIRTRLAIALNVAGDRAAADAVLREAMRICDDNADLMGKAGVEHVRGDFAREAGEFDAARECYHEAMRLLGGPEMSSARQFQATLSASLGMLAAQEGDLRRARRLHGEALTLAVEAQDGPVVAHVIVAYACLAAIEGDHERAAVLLGGATAVRGIVDVVGFDHVRATETAKAALGGEEFSRCYERGRAMTREQVVAFAG</sequence>
<feature type="domain" description="Bacterial transcriptional activator" evidence="5">
    <location>
        <begin position="103"/>
        <end position="245"/>
    </location>
</feature>
<dbReference type="GO" id="GO:0006355">
    <property type="term" value="P:regulation of DNA-templated transcription"/>
    <property type="evidence" value="ECO:0007669"/>
    <property type="project" value="InterPro"/>
</dbReference>
<gene>
    <name evidence="6" type="ORF">Pka01_29270</name>
</gene>
<dbReference type="SMART" id="SM01043">
    <property type="entry name" value="BTAD"/>
    <property type="match status" value="1"/>
</dbReference>
<dbReference type="SMART" id="SM00028">
    <property type="entry name" value="TPR"/>
    <property type="match status" value="6"/>
</dbReference>
<dbReference type="SUPFAM" id="SSF52540">
    <property type="entry name" value="P-loop containing nucleoside triphosphate hydrolases"/>
    <property type="match status" value="1"/>
</dbReference>
<accession>A0A8J3M8J8</accession>
<comment type="caution">
    <text evidence="6">The sequence shown here is derived from an EMBL/GenBank/DDBJ whole genome shotgun (WGS) entry which is preliminary data.</text>
</comment>
<dbReference type="EMBL" id="BONV01000010">
    <property type="protein sequence ID" value="GIG79800.1"/>
    <property type="molecule type" value="Genomic_DNA"/>
</dbReference>
<evidence type="ECO:0000256" key="2">
    <source>
        <dbReference type="ARBA" id="ARBA00023125"/>
    </source>
</evidence>
<proteinExistence type="inferred from homology"/>
<dbReference type="CDD" id="cd15831">
    <property type="entry name" value="BTAD"/>
    <property type="match status" value="1"/>
</dbReference>
<comment type="similarity">
    <text evidence="1">Belongs to the AfsR/DnrI/RedD regulatory family.</text>
</comment>
<dbReference type="InterPro" id="IPR036388">
    <property type="entry name" value="WH-like_DNA-bd_sf"/>
</dbReference>
<dbReference type="InterPro" id="IPR005158">
    <property type="entry name" value="BTAD"/>
</dbReference>
<dbReference type="SUPFAM" id="SSF46894">
    <property type="entry name" value="C-terminal effector domain of the bipartite response regulators"/>
    <property type="match status" value="1"/>
</dbReference>
<dbReference type="PANTHER" id="PTHR47691">
    <property type="entry name" value="REGULATOR-RELATED"/>
    <property type="match status" value="1"/>
</dbReference>
<dbReference type="Pfam" id="PF03704">
    <property type="entry name" value="BTAD"/>
    <property type="match status" value="1"/>
</dbReference>
<dbReference type="InterPro" id="IPR001867">
    <property type="entry name" value="OmpR/PhoB-type_DNA-bd"/>
</dbReference>
<evidence type="ECO:0000256" key="3">
    <source>
        <dbReference type="SAM" id="MobiDB-lite"/>
    </source>
</evidence>
<dbReference type="GO" id="GO:0003677">
    <property type="term" value="F:DNA binding"/>
    <property type="evidence" value="ECO:0007669"/>
    <property type="project" value="UniProtKB-KW"/>
</dbReference>
<keyword evidence="2" id="KW-0238">DNA-binding</keyword>
<evidence type="ECO:0000259" key="4">
    <source>
        <dbReference type="SMART" id="SM00862"/>
    </source>
</evidence>
<feature type="domain" description="OmpR/PhoB-type" evidence="4">
    <location>
        <begin position="24"/>
        <end position="96"/>
    </location>
</feature>
<dbReference type="GO" id="GO:0000160">
    <property type="term" value="P:phosphorelay signal transduction system"/>
    <property type="evidence" value="ECO:0007669"/>
    <property type="project" value="InterPro"/>
</dbReference>
<dbReference type="RefSeq" id="WP_203883229.1">
    <property type="nucleotide sequence ID" value="NZ_BAABHH010000004.1"/>
</dbReference>
<keyword evidence="7" id="KW-1185">Reference proteome</keyword>
<dbReference type="InterPro" id="IPR011990">
    <property type="entry name" value="TPR-like_helical_dom_sf"/>
</dbReference>
<dbReference type="SMART" id="SM00862">
    <property type="entry name" value="Trans_reg_C"/>
    <property type="match status" value="1"/>
</dbReference>
<evidence type="ECO:0000259" key="5">
    <source>
        <dbReference type="SMART" id="SM01043"/>
    </source>
</evidence>
<reference evidence="6 7" key="1">
    <citation type="submission" date="2021-01" db="EMBL/GenBank/DDBJ databases">
        <title>Whole genome shotgun sequence of Planotetraspora kaengkrachanensis NBRC 104272.</title>
        <authorList>
            <person name="Komaki H."/>
            <person name="Tamura T."/>
        </authorList>
    </citation>
    <scope>NUCLEOTIDE SEQUENCE [LARGE SCALE GENOMIC DNA]</scope>
    <source>
        <strain evidence="6 7">NBRC 104272</strain>
    </source>
</reference>
<dbReference type="PRINTS" id="PR00364">
    <property type="entry name" value="DISEASERSIST"/>
</dbReference>
<name>A0A8J3M8J8_9ACTN</name>
<dbReference type="Proteomes" id="UP000630097">
    <property type="component" value="Unassembled WGS sequence"/>
</dbReference>
<dbReference type="InterPro" id="IPR016032">
    <property type="entry name" value="Sig_transdc_resp-reg_C-effctor"/>
</dbReference>
<dbReference type="PANTHER" id="PTHR47691:SF3">
    <property type="entry name" value="HTH-TYPE TRANSCRIPTIONAL REGULATOR RV0890C-RELATED"/>
    <property type="match status" value="1"/>
</dbReference>
<evidence type="ECO:0000313" key="7">
    <source>
        <dbReference type="Proteomes" id="UP000630097"/>
    </source>
</evidence>
<dbReference type="SUPFAM" id="SSF48452">
    <property type="entry name" value="TPR-like"/>
    <property type="match status" value="3"/>
</dbReference>
<evidence type="ECO:0000313" key="6">
    <source>
        <dbReference type="EMBL" id="GIG79800.1"/>
    </source>
</evidence>
<protein>
    <submittedName>
        <fullName evidence="6">SARP family transcriptional regulator</fullName>
    </submittedName>
</protein>
<dbReference type="InterPro" id="IPR019734">
    <property type="entry name" value="TPR_rpt"/>
</dbReference>
<dbReference type="Gene3D" id="1.25.40.10">
    <property type="entry name" value="Tetratricopeptide repeat domain"/>
    <property type="match status" value="2"/>
</dbReference>
<dbReference type="InterPro" id="IPR027417">
    <property type="entry name" value="P-loop_NTPase"/>
</dbReference>
<dbReference type="Gene3D" id="1.10.10.10">
    <property type="entry name" value="Winged helix-like DNA-binding domain superfamily/Winged helix DNA-binding domain"/>
    <property type="match status" value="1"/>
</dbReference>
<evidence type="ECO:0000256" key="1">
    <source>
        <dbReference type="ARBA" id="ARBA00005820"/>
    </source>
</evidence>
<organism evidence="6 7">
    <name type="scientific">Planotetraspora kaengkrachanensis</name>
    <dbReference type="NCBI Taxonomy" id="575193"/>
    <lineage>
        <taxon>Bacteria</taxon>
        <taxon>Bacillati</taxon>
        <taxon>Actinomycetota</taxon>
        <taxon>Actinomycetes</taxon>
        <taxon>Streptosporangiales</taxon>
        <taxon>Streptosporangiaceae</taxon>
        <taxon>Planotetraspora</taxon>
    </lineage>
</organism>